<dbReference type="STRING" id="555512.SAMN04487993_1010110"/>
<evidence type="ECO:0000256" key="2">
    <source>
        <dbReference type="ARBA" id="ARBA00022679"/>
    </source>
</evidence>
<dbReference type="SUPFAM" id="SSF53756">
    <property type="entry name" value="UDP-Glycosyltransferase/glycogen phosphorylase"/>
    <property type="match status" value="1"/>
</dbReference>
<evidence type="ECO:0000313" key="5">
    <source>
        <dbReference type="EMBL" id="SDI80542.1"/>
    </source>
</evidence>
<organism evidence="5 6">
    <name type="scientific">Salipiger marinus</name>
    <dbReference type="NCBI Taxonomy" id="555512"/>
    <lineage>
        <taxon>Bacteria</taxon>
        <taxon>Pseudomonadati</taxon>
        <taxon>Pseudomonadota</taxon>
        <taxon>Alphaproteobacteria</taxon>
        <taxon>Rhodobacterales</taxon>
        <taxon>Roseobacteraceae</taxon>
        <taxon>Salipiger</taxon>
    </lineage>
</organism>
<dbReference type="GO" id="GO:0016757">
    <property type="term" value="F:glycosyltransferase activity"/>
    <property type="evidence" value="ECO:0007669"/>
    <property type="project" value="UniProtKB-KW"/>
</dbReference>
<dbReference type="Gene3D" id="3.40.50.2000">
    <property type="entry name" value="Glycogen Phosphorylase B"/>
    <property type="match status" value="2"/>
</dbReference>
<reference evidence="5 6" key="1">
    <citation type="submission" date="2016-10" db="EMBL/GenBank/DDBJ databases">
        <authorList>
            <person name="de Groot N.N."/>
        </authorList>
    </citation>
    <scope>NUCLEOTIDE SEQUENCE [LARGE SCALE GENOMIC DNA]</scope>
    <source>
        <strain evidence="5 6">DSM 26424</strain>
    </source>
</reference>
<feature type="domain" description="Glycosyl transferase family 1" evidence="3">
    <location>
        <begin position="227"/>
        <end position="393"/>
    </location>
</feature>
<dbReference type="InterPro" id="IPR001296">
    <property type="entry name" value="Glyco_trans_1"/>
</dbReference>
<proteinExistence type="predicted"/>
<dbReference type="Pfam" id="PF13439">
    <property type="entry name" value="Glyco_transf_4"/>
    <property type="match status" value="1"/>
</dbReference>
<evidence type="ECO:0000259" key="3">
    <source>
        <dbReference type="Pfam" id="PF00534"/>
    </source>
</evidence>
<feature type="domain" description="Glycosyltransferase subfamily 4-like N-terminal" evidence="4">
    <location>
        <begin position="43"/>
        <end position="217"/>
    </location>
</feature>
<dbReference type="PANTHER" id="PTHR12526:SF510">
    <property type="entry name" value="D-INOSITOL 3-PHOSPHATE GLYCOSYLTRANSFERASE"/>
    <property type="match status" value="1"/>
</dbReference>
<dbReference type="Pfam" id="PF00534">
    <property type="entry name" value="Glycos_transf_1"/>
    <property type="match status" value="1"/>
</dbReference>
<gene>
    <name evidence="5" type="ORF">SAMN04487993_1010110</name>
</gene>
<keyword evidence="6" id="KW-1185">Reference proteome</keyword>
<dbReference type="Proteomes" id="UP000199093">
    <property type="component" value="Unassembled WGS sequence"/>
</dbReference>
<dbReference type="AlphaFoldDB" id="A0A1G8NK76"/>
<keyword evidence="1" id="KW-0328">Glycosyltransferase</keyword>
<dbReference type="NCBIfam" id="NF041876">
    <property type="entry name" value="EPS_EpsE"/>
    <property type="match status" value="1"/>
</dbReference>
<protein>
    <submittedName>
        <fullName evidence="5">Glycosyltransferase involved in cell wall bisynthesis</fullName>
    </submittedName>
</protein>
<keyword evidence="2 5" id="KW-0808">Transferase</keyword>
<dbReference type="CDD" id="cd03801">
    <property type="entry name" value="GT4_PimA-like"/>
    <property type="match status" value="1"/>
</dbReference>
<evidence type="ECO:0000256" key="1">
    <source>
        <dbReference type="ARBA" id="ARBA00022676"/>
    </source>
</evidence>
<accession>A0A1G8NK76</accession>
<dbReference type="EMBL" id="FNEJ01000010">
    <property type="protein sequence ID" value="SDI80542.1"/>
    <property type="molecule type" value="Genomic_DNA"/>
</dbReference>
<dbReference type="PANTHER" id="PTHR12526">
    <property type="entry name" value="GLYCOSYLTRANSFERASE"/>
    <property type="match status" value="1"/>
</dbReference>
<sequence>MPSTTGQDGLKAGGCVSPQLRIGYLVPQFPGQTHIFFWREVLALEAMGHEVHLLSTRMPPEGLIAHSWSQEAIARTTYLGEVRLIAATATLARLLPRGLPGQIWREGRRFAQDVAVTLSAAEALNRHAAAERLDHIHVHSCGRAALIAGLARRLGGRPYSLTLHGPLSDYGPGQRVKWQGAEFATVITHRLMEEVQQQLSGALPPRLVVRPMGVDTEDLRRTTPYQPPEKGRPLRIFSCGRLNAVKGHQDLMSAVRQLLDQGVDVRLEIAGEDDAGGTGFRQDLETHLRKLRLQDHVKLLGALDAQAVKAKLLEAHVFVLASWHEPLGVAYMEAMSCGVPTIGTDAGGVSELIDDGHTGKLVPPRDPSALARAIRELAQNPASAEGFSAAGRTHVEAHFRASLGAETLVDEILRARG</sequence>
<evidence type="ECO:0000313" key="6">
    <source>
        <dbReference type="Proteomes" id="UP000199093"/>
    </source>
</evidence>
<name>A0A1G8NK76_9RHOB</name>
<dbReference type="InterPro" id="IPR028098">
    <property type="entry name" value="Glyco_trans_4-like_N"/>
</dbReference>
<evidence type="ECO:0000259" key="4">
    <source>
        <dbReference type="Pfam" id="PF13439"/>
    </source>
</evidence>